<sequence length="111" mass="12995">MSELKKDIVEFLKVLADQTRLEILDLLYHEKKTSSEIQSALKKSQSTISQHLKVLMGKNLIIFDRINNIKKYKIKNKEVFKLLIDIKSFVAEINKERLQAMSNEDILDTLF</sequence>
<protein>
    <recommendedName>
        <fullName evidence="4">HTH arsR-type domain-containing protein</fullName>
    </recommendedName>
</protein>
<dbReference type="Pfam" id="PF01022">
    <property type="entry name" value="HTH_5"/>
    <property type="match status" value="1"/>
</dbReference>
<dbReference type="PROSITE" id="PS50987">
    <property type="entry name" value="HTH_ARSR_2"/>
    <property type="match status" value="1"/>
</dbReference>
<dbReference type="PANTHER" id="PTHR33154:SF36">
    <property type="entry name" value="TRANSCRIPTIONAL REGULATOR"/>
    <property type="match status" value="1"/>
</dbReference>
<accession>X0VEK7</accession>
<dbReference type="GO" id="GO:0003700">
    <property type="term" value="F:DNA-binding transcription factor activity"/>
    <property type="evidence" value="ECO:0007669"/>
    <property type="project" value="InterPro"/>
</dbReference>
<keyword evidence="3" id="KW-0804">Transcription</keyword>
<dbReference type="Gene3D" id="1.10.10.10">
    <property type="entry name" value="Winged helix-like DNA-binding domain superfamily/Winged helix DNA-binding domain"/>
    <property type="match status" value="1"/>
</dbReference>
<feature type="domain" description="HTH arsR-type" evidence="4">
    <location>
        <begin position="1"/>
        <end position="94"/>
    </location>
</feature>
<evidence type="ECO:0000256" key="2">
    <source>
        <dbReference type="ARBA" id="ARBA00023125"/>
    </source>
</evidence>
<evidence type="ECO:0000256" key="3">
    <source>
        <dbReference type="ARBA" id="ARBA00023163"/>
    </source>
</evidence>
<evidence type="ECO:0000259" key="4">
    <source>
        <dbReference type="PROSITE" id="PS50987"/>
    </source>
</evidence>
<organism evidence="5">
    <name type="scientific">marine sediment metagenome</name>
    <dbReference type="NCBI Taxonomy" id="412755"/>
    <lineage>
        <taxon>unclassified sequences</taxon>
        <taxon>metagenomes</taxon>
        <taxon>ecological metagenomes</taxon>
    </lineage>
</organism>
<evidence type="ECO:0000313" key="5">
    <source>
        <dbReference type="EMBL" id="GAG16649.1"/>
    </source>
</evidence>
<dbReference type="GO" id="GO:0003677">
    <property type="term" value="F:DNA binding"/>
    <property type="evidence" value="ECO:0007669"/>
    <property type="project" value="UniProtKB-KW"/>
</dbReference>
<keyword evidence="1" id="KW-0805">Transcription regulation</keyword>
<dbReference type="NCBIfam" id="NF033788">
    <property type="entry name" value="HTH_metalloreg"/>
    <property type="match status" value="1"/>
</dbReference>
<dbReference type="AlphaFoldDB" id="X0VEK7"/>
<dbReference type="PRINTS" id="PR00778">
    <property type="entry name" value="HTHARSR"/>
</dbReference>
<dbReference type="InterPro" id="IPR036390">
    <property type="entry name" value="WH_DNA-bd_sf"/>
</dbReference>
<proteinExistence type="predicted"/>
<dbReference type="SMART" id="SM00418">
    <property type="entry name" value="HTH_ARSR"/>
    <property type="match status" value="1"/>
</dbReference>
<dbReference type="SUPFAM" id="SSF46785">
    <property type="entry name" value="Winged helix' DNA-binding domain"/>
    <property type="match status" value="1"/>
</dbReference>
<keyword evidence="2" id="KW-0238">DNA-binding</keyword>
<dbReference type="CDD" id="cd00090">
    <property type="entry name" value="HTH_ARSR"/>
    <property type="match status" value="1"/>
</dbReference>
<dbReference type="InterPro" id="IPR001845">
    <property type="entry name" value="HTH_ArsR_DNA-bd_dom"/>
</dbReference>
<dbReference type="InterPro" id="IPR011991">
    <property type="entry name" value="ArsR-like_HTH"/>
</dbReference>
<comment type="caution">
    <text evidence="5">The sequence shown here is derived from an EMBL/GenBank/DDBJ whole genome shotgun (WGS) entry which is preliminary data.</text>
</comment>
<dbReference type="EMBL" id="BARS01037908">
    <property type="protein sequence ID" value="GAG16649.1"/>
    <property type="molecule type" value="Genomic_DNA"/>
</dbReference>
<name>X0VEK7_9ZZZZ</name>
<dbReference type="InterPro" id="IPR051081">
    <property type="entry name" value="HTH_MetalResp_TranReg"/>
</dbReference>
<dbReference type="PANTHER" id="PTHR33154">
    <property type="entry name" value="TRANSCRIPTIONAL REGULATOR, ARSR FAMILY"/>
    <property type="match status" value="1"/>
</dbReference>
<gene>
    <name evidence="5" type="ORF">S01H1_58069</name>
</gene>
<dbReference type="InterPro" id="IPR036388">
    <property type="entry name" value="WH-like_DNA-bd_sf"/>
</dbReference>
<evidence type="ECO:0000256" key="1">
    <source>
        <dbReference type="ARBA" id="ARBA00023015"/>
    </source>
</evidence>
<reference evidence="5" key="1">
    <citation type="journal article" date="2014" name="Front. Microbiol.">
        <title>High frequency of phylogenetically diverse reductive dehalogenase-homologous genes in deep subseafloor sedimentary metagenomes.</title>
        <authorList>
            <person name="Kawai M."/>
            <person name="Futagami T."/>
            <person name="Toyoda A."/>
            <person name="Takaki Y."/>
            <person name="Nishi S."/>
            <person name="Hori S."/>
            <person name="Arai W."/>
            <person name="Tsubouchi T."/>
            <person name="Morono Y."/>
            <person name="Uchiyama I."/>
            <person name="Ito T."/>
            <person name="Fujiyama A."/>
            <person name="Inagaki F."/>
            <person name="Takami H."/>
        </authorList>
    </citation>
    <scope>NUCLEOTIDE SEQUENCE</scope>
    <source>
        <strain evidence="5">Expedition CK06-06</strain>
    </source>
</reference>